<dbReference type="EC" id="2.3.1.23" evidence="16"/>
<evidence type="ECO:0000256" key="17">
    <source>
        <dbReference type="ARBA" id="ARBA00038923"/>
    </source>
</evidence>
<name>A0A5B7DPZ1_PORTR</name>
<keyword evidence="13" id="KW-1208">Phospholipid metabolism</keyword>
<evidence type="ECO:0000256" key="12">
    <source>
        <dbReference type="ARBA" id="ARBA00023209"/>
    </source>
</evidence>
<sequence length="230" mass="25969">MASVPSALIGLSYSGKDANGNCLWNGCANVKIGLYEGATTFGHMIASFNTNTNAWVAQYVYKRLRFLNNRYISQVSALVFLAVWHGLHSGYYACFFMEFVVMNFERDLSNYVKQYPRLVAILNAGPLKYIKFVVLKLYVIVFMGYCLGPFVLLKLHSIKDEGIIFTPPKGILPNHGGYSIQLPFPKRTCSKRLLYAQQQQQQQQRSPTRDARLRCEAVTSRTLVSQVSDG</sequence>
<evidence type="ECO:0000256" key="15">
    <source>
        <dbReference type="ARBA" id="ARBA00025707"/>
    </source>
</evidence>
<evidence type="ECO:0000256" key="11">
    <source>
        <dbReference type="ARBA" id="ARBA00023136"/>
    </source>
</evidence>
<comment type="caution">
    <text evidence="20">The sequence shown here is derived from an EMBL/GenBank/DDBJ whole genome shotgun (WGS) entry which is preliminary data.</text>
</comment>
<feature type="transmembrane region" description="Helical" evidence="19">
    <location>
        <begin position="132"/>
        <end position="153"/>
    </location>
</feature>
<evidence type="ECO:0000256" key="19">
    <source>
        <dbReference type="SAM" id="Phobius"/>
    </source>
</evidence>
<keyword evidence="5" id="KW-0444">Lipid biosynthesis</keyword>
<evidence type="ECO:0000256" key="14">
    <source>
        <dbReference type="ARBA" id="ARBA00023315"/>
    </source>
</evidence>
<evidence type="ECO:0000313" key="20">
    <source>
        <dbReference type="EMBL" id="MPC23167.1"/>
    </source>
</evidence>
<comment type="pathway">
    <text evidence="3">Lipid metabolism; phospholipid metabolism.</text>
</comment>
<dbReference type="InterPro" id="IPR049941">
    <property type="entry name" value="LPLAT_7/PORCN-like"/>
</dbReference>
<evidence type="ECO:0000256" key="5">
    <source>
        <dbReference type="ARBA" id="ARBA00022516"/>
    </source>
</evidence>
<evidence type="ECO:0000256" key="16">
    <source>
        <dbReference type="ARBA" id="ARBA00026120"/>
    </source>
</evidence>
<evidence type="ECO:0000256" key="10">
    <source>
        <dbReference type="ARBA" id="ARBA00023098"/>
    </source>
</evidence>
<gene>
    <name evidence="20" type="primary">nes</name>
    <name evidence="20" type="ORF">E2C01_016206</name>
</gene>
<dbReference type="GO" id="GO:0005783">
    <property type="term" value="C:endoplasmic reticulum"/>
    <property type="evidence" value="ECO:0007669"/>
    <property type="project" value="UniProtKB-SubCell"/>
</dbReference>
<keyword evidence="7 19" id="KW-0812">Transmembrane</keyword>
<dbReference type="GO" id="GO:0030258">
    <property type="term" value="P:lipid modification"/>
    <property type="evidence" value="ECO:0007669"/>
    <property type="project" value="TreeGrafter"/>
</dbReference>
<comment type="pathway">
    <text evidence="15">Phospholipid metabolism.</text>
</comment>
<evidence type="ECO:0000256" key="6">
    <source>
        <dbReference type="ARBA" id="ARBA00022679"/>
    </source>
</evidence>
<organism evidence="20 21">
    <name type="scientific">Portunus trituberculatus</name>
    <name type="common">Swimming crab</name>
    <name type="synonym">Neptunus trituberculatus</name>
    <dbReference type="NCBI Taxonomy" id="210409"/>
    <lineage>
        <taxon>Eukaryota</taxon>
        <taxon>Metazoa</taxon>
        <taxon>Ecdysozoa</taxon>
        <taxon>Arthropoda</taxon>
        <taxon>Crustacea</taxon>
        <taxon>Multicrustacea</taxon>
        <taxon>Malacostraca</taxon>
        <taxon>Eumalacostraca</taxon>
        <taxon>Eucarida</taxon>
        <taxon>Decapoda</taxon>
        <taxon>Pleocyemata</taxon>
        <taxon>Brachyura</taxon>
        <taxon>Eubrachyura</taxon>
        <taxon>Portunoidea</taxon>
        <taxon>Portunidae</taxon>
        <taxon>Portuninae</taxon>
        <taxon>Portunus</taxon>
    </lineage>
</organism>
<dbReference type="EC" id="2.3.1.n6" evidence="17"/>
<feature type="transmembrane region" description="Helical" evidence="19">
    <location>
        <begin position="71"/>
        <end position="93"/>
    </location>
</feature>
<evidence type="ECO:0000256" key="7">
    <source>
        <dbReference type="ARBA" id="ARBA00022692"/>
    </source>
</evidence>
<evidence type="ECO:0000313" key="21">
    <source>
        <dbReference type="Proteomes" id="UP000324222"/>
    </source>
</evidence>
<dbReference type="PANTHER" id="PTHR13906:SF14">
    <property type="entry name" value="LYSOPHOSPHOLIPID ACYLTRANSFERASE 5"/>
    <property type="match status" value="1"/>
</dbReference>
<proteinExistence type="inferred from homology"/>
<keyword evidence="9 19" id="KW-1133">Transmembrane helix</keyword>
<evidence type="ECO:0000256" key="8">
    <source>
        <dbReference type="ARBA" id="ARBA00022824"/>
    </source>
</evidence>
<dbReference type="EMBL" id="VSRR010001173">
    <property type="protein sequence ID" value="MPC23167.1"/>
    <property type="molecule type" value="Genomic_DNA"/>
</dbReference>
<keyword evidence="21" id="KW-1185">Reference proteome</keyword>
<dbReference type="InterPro" id="IPR004299">
    <property type="entry name" value="MBOAT_fam"/>
</dbReference>
<dbReference type="GO" id="GO:0006656">
    <property type="term" value="P:phosphatidylcholine biosynthetic process"/>
    <property type="evidence" value="ECO:0007669"/>
    <property type="project" value="TreeGrafter"/>
</dbReference>
<dbReference type="AlphaFoldDB" id="A0A5B7DPZ1"/>
<evidence type="ECO:0000256" key="4">
    <source>
        <dbReference type="ARBA" id="ARBA00010323"/>
    </source>
</evidence>
<dbReference type="Pfam" id="PF03062">
    <property type="entry name" value="MBOAT"/>
    <property type="match status" value="1"/>
</dbReference>
<keyword evidence="11 19" id="KW-0472">Membrane</keyword>
<evidence type="ECO:0000256" key="9">
    <source>
        <dbReference type="ARBA" id="ARBA00022989"/>
    </source>
</evidence>
<protein>
    <recommendedName>
        <fullName evidence="18">Lysophospholipid acyltransferase 5</fullName>
        <ecNumber evidence="16">2.3.1.23</ecNumber>
        <ecNumber evidence="17">2.3.1.n6</ecNumber>
    </recommendedName>
</protein>
<accession>A0A5B7DPZ1</accession>
<evidence type="ECO:0000256" key="13">
    <source>
        <dbReference type="ARBA" id="ARBA00023264"/>
    </source>
</evidence>
<keyword evidence="10" id="KW-0443">Lipid metabolism</keyword>
<evidence type="ECO:0000256" key="18">
    <source>
        <dbReference type="ARBA" id="ARBA00039721"/>
    </source>
</evidence>
<evidence type="ECO:0000256" key="3">
    <source>
        <dbReference type="ARBA" id="ARBA00005074"/>
    </source>
</evidence>
<evidence type="ECO:0000256" key="1">
    <source>
        <dbReference type="ARBA" id="ARBA00004141"/>
    </source>
</evidence>
<dbReference type="GO" id="GO:0047184">
    <property type="term" value="F:1-acylglycerophosphocholine O-acyltransferase activity"/>
    <property type="evidence" value="ECO:0007669"/>
    <property type="project" value="UniProtKB-EC"/>
</dbReference>
<dbReference type="Proteomes" id="UP000324222">
    <property type="component" value="Unassembled WGS sequence"/>
</dbReference>
<dbReference type="PANTHER" id="PTHR13906">
    <property type="entry name" value="PORCUPINE"/>
    <property type="match status" value="1"/>
</dbReference>
<comment type="subcellular location">
    <subcellularLocation>
        <location evidence="2">Endoplasmic reticulum</location>
    </subcellularLocation>
    <subcellularLocation>
        <location evidence="1">Membrane</location>
        <topology evidence="1">Multi-pass membrane protein</topology>
    </subcellularLocation>
</comment>
<dbReference type="GO" id="GO:0016020">
    <property type="term" value="C:membrane"/>
    <property type="evidence" value="ECO:0007669"/>
    <property type="project" value="UniProtKB-SubCell"/>
</dbReference>
<keyword evidence="14 20" id="KW-0012">Acyltransferase</keyword>
<keyword evidence="8" id="KW-0256">Endoplasmic reticulum</keyword>
<keyword evidence="12" id="KW-0594">Phospholipid biosynthesis</keyword>
<evidence type="ECO:0000256" key="2">
    <source>
        <dbReference type="ARBA" id="ARBA00004240"/>
    </source>
</evidence>
<reference evidence="20 21" key="1">
    <citation type="submission" date="2019-05" db="EMBL/GenBank/DDBJ databases">
        <title>Another draft genome of Portunus trituberculatus and its Hox gene families provides insights of decapod evolution.</title>
        <authorList>
            <person name="Jeong J.-H."/>
            <person name="Song I."/>
            <person name="Kim S."/>
            <person name="Choi T."/>
            <person name="Kim D."/>
            <person name="Ryu S."/>
            <person name="Kim W."/>
        </authorList>
    </citation>
    <scope>NUCLEOTIDE SEQUENCE [LARGE SCALE GENOMIC DNA]</scope>
    <source>
        <tissue evidence="20">Muscle</tissue>
    </source>
</reference>
<dbReference type="OrthoDB" id="5974730at2759"/>
<keyword evidence="6 20" id="KW-0808">Transferase</keyword>
<comment type="similarity">
    <text evidence="4">Belongs to the membrane-bound acyltransferase family.</text>
</comment>
<dbReference type="GO" id="GO:0071617">
    <property type="term" value="F:lysophospholipid acyltransferase activity"/>
    <property type="evidence" value="ECO:0007669"/>
    <property type="project" value="TreeGrafter"/>
</dbReference>